<dbReference type="EMBL" id="AWWV01007271">
    <property type="protein sequence ID" value="OMO97079.1"/>
    <property type="molecule type" value="Genomic_DNA"/>
</dbReference>
<name>A0A1R3JQD9_COCAP</name>
<organism evidence="2 3">
    <name type="scientific">Corchorus capsularis</name>
    <name type="common">Jute</name>
    <dbReference type="NCBI Taxonomy" id="210143"/>
    <lineage>
        <taxon>Eukaryota</taxon>
        <taxon>Viridiplantae</taxon>
        <taxon>Streptophyta</taxon>
        <taxon>Embryophyta</taxon>
        <taxon>Tracheophyta</taxon>
        <taxon>Spermatophyta</taxon>
        <taxon>Magnoliopsida</taxon>
        <taxon>eudicotyledons</taxon>
        <taxon>Gunneridae</taxon>
        <taxon>Pentapetalae</taxon>
        <taxon>rosids</taxon>
        <taxon>malvids</taxon>
        <taxon>Malvales</taxon>
        <taxon>Malvaceae</taxon>
        <taxon>Grewioideae</taxon>
        <taxon>Apeibeae</taxon>
        <taxon>Corchorus</taxon>
    </lineage>
</organism>
<evidence type="ECO:0000313" key="2">
    <source>
        <dbReference type="EMBL" id="OMO97079.1"/>
    </source>
</evidence>
<dbReference type="AlphaFoldDB" id="A0A1R3JQD9"/>
<sequence length="47" mass="5413">MENLICDQSHEQSDPTDSSLEIVRQAHKSRPQSHSLKLPTMNISIFY</sequence>
<keyword evidence="3" id="KW-1185">Reference proteome</keyword>
<reference evidence="2 3" key="1">
    <citation type="submission" date="2013-09" db="EMBL/GenBank/DDBJ databases">
        <title>Corchorus capsularis genome sequencing.</title>
        <authorList>
            <person name="Alam M."/>
            <person name="Haque M.S."/>
            <person name="Islam M.S."/>
            <person name="Emdad E.M."/>
            <person name="Islam M.M."/>
            <person name="Ahmed B."/>
            <person name="Halim A."/>
            <person name="Hossen Q.M.M."/>
            <person name="Hossain M.Z."/>
            <person name="Ahmed R."/>
            <person name="Khan M.M."/>
            <person name="Islam R."/>
            <person name="Rashid M.M."/>
            <person name="Khan S.A."/>
            <person name="Rahman M.S."/>
            <person name="Alam M."/>
        </authorList>
    </citation>
    <scope>NUCLEOTIDE SEQUENCE [LARGE SCALE GENOMIC DNA]</scope>
    <source>
        <strain evidence="3">cv. CVL-1</strain>
        <tissue evidence="2">Whole seedling</tissue>
    </source>
</reference>
<protein>
    <submittedName>
        <fullName evidence="2">Uncharacterized protein</fullName>
    </submittedName>
</protein>
<feature type="region of interest" description="Disordered" evidence="1">
    <location>
        <begin position="1"/>
        <end position="35"/>
    </location>
</feature>
<dbReference type="Proteomes" id="UP000188268">
    <property type="component" value="Unassembled WGS sequence"/>
</dbReference>
<proteinExistence type="predicted"/>
<evidence type="ECO:0000256" key="1">
    <source>
        <dbReference type="SAM" id="MobiDB-lite"/>
    </source>
</evidence>
<dbReference type="Gramene" id="OMO97079">
    <property type="protein sequence ID" value="OMO97079"/>
    <property type="gene ID" value="CCACVL1_04660"/>
</dbReference>
<gene>
    <name evidence="2" type="ORF">CCACVL1_04660</name>
</gene>
<accession>A0A1R3JQD9</accession>
<comment type="caution">
    <text evidence="2">The sequence shown here is derived from an EMBL/GenBank/DDBJ whole genome shotgun (WGS) entry which is preliminary data.</text>
</comment>
<evidence type="ECO:0000313" key="3">
    <source>
        <dbReference type="Proteomes" id="UP000188268"/>
    </source>
</evidence>